<sequence>MEKDKELLELQILLIQDYFEKIAGYPISITENECNALLKESNED</sequence>
<evidence type="ECO:0000313" key="1">
    <source>
        <dbReference type="EMBL" id="CEN37627.1"/>
    </source>
</evidence>
<gene>
    <name evidence="1" type="ORF">CCYN74_260005</name>
</gene>
<name>A0A0B7HI95_9FLAO</name>
<proteinExistence type="predicted"/>
<protein>
    <submittedName>
        <fullName evidence="1">Uncharacterized protein</fullName>
    </submittedName>
</protein>
<accession>A0A0B7HI95</accession>
<reference evidence="1 2" key="1">
    <citation type="submission" date="2015-01" db="EMBL/GenBank/DDBJ databases">
        <authorList>
            <person name="Xiang T."/>
            <person name="Song Y."/>
            <person name="Huang L."/>
            <person name="Wang B."/>
            <person name="Wu P."/>
        </authorList>
    </citation>
    <scope>NUCLEOTIDE SEQUENCE [LARGE SCALE GENOMIC DNA]</scope>
    <source>
        <strain evidence="1 2">Ccy74</strain>
    </source>
</reference>
<dbReference type="Proteomes" id="UP000038083">
    <property type="component" value="Unassembled WGS sequence"/>
</dbReference>
<dbReference type="RefSeq" id="WP_262481977.1">
    <property type="nucleotide sequence ID" value="NZ_CDOG01000019.1"/>
</dbReference>
<dbReference type="AlphaFoldDB" id="A0A0B7HI95"/>
<dbReference type="EMBL" id="CDOG01000019">
    <property type="protein sequence ID" value="CEN37627.1"/>
    <property type="molecule type" value="Genomic_DNA"/>
</dbReference>
<organism evidence="1 2">
    <name type="scientific">Capnocytophaga cynodegmi</name>
    <dbReference type="NCBI Taxonomy" id="28189"/>
    <lineage>
        <taxon>Bacteria</taxon>
        <taxon>Pseudomonadati</taxon>
        <taxon>Bacteroidota</taxon>
        <taxon>Flavobacteriia</taxon>
        <taxon>Flavobacteriales</taxon>
        <taxon>Flavobacteriaceae</taxon>
        <taxon>Capnocytophaga</taxon>
    </lineage>
</organism>
<evidence type="ECO:0000313" key="2">
    <source>
        <dbReference type="Proteomes" id="UP000038083"/>
    </source>
</evidence>